<reference evidence="1" key="1">
    <citation type="submission" date="2020-01" db="EMBL/GenBank/DDBJ databases">
        <title>Genome sequence of Kobresia littledalei, the first chromosome-level genome in the family Cyperaceae.</title>
        <authorList>
            <person name="Qu G."/>
        </authorList>
    </citation>
    <scope>NUCLEOTIDE SEQUENCE</scope>
    <source>
        <strain evidence="1">C.B.Clarke</strain>
        <tissue evidence="1">Leaf</tissue>
    </source>
</reference>
<comment type="caution">
    <text evidence="1">The sequence shown here is derived from an EMBL/GenBank/DDBJ whole genome shotgun (WGS) entry which is preliminary data.</text>
</comment>
<organism evidence="1 2">
    <name type="scientific">Carex littledalei</name>
    <dbReference type="NCBI Taxonomy" id="544730"/>
    <lineage>
        <taxon>Eukaryota</taxon>
        <taxon>Viridiplantae</taxon>
        <taxon>Streptophyta</taxon>
        <taxon>Embryophyta</taxon>
        <taxon>Tracheophyta</taxon>
        <taxon>Spermatophyta</taxon>
        <taxon>Magnoliopsida</taxon>
        <taxon>Liliopsida</taxon>
        <taxon>Poales</taxon>
        <taxon>Cyperaceae</taxon>
        <taxon>Cyperoideae</taxon>
        <taxon>Cariceae</taxon>
        <taxon>Carex</taxon>
        <taxon>Carex subgen. Euthyceras</taxon>
    </lineage>
</organism>
<accession>A0A833QNN3</accession>
<keyword evidence="2" id="KW-1185">Reference proteome</keyword>
<proteinExistence type="predicted"/>
<dbReference type="EMBL" id="SWLB01000024">
    <property type="protein sequence ID" value="KAF3322896.1"/>
    <property type="molecule type" value="Genomic_DNA"/>
</dbReference>
<dbReference type="Proteomes" id="UP000623129">
    <property type="component" value="Unassembled WGS sequence"/>
</dbReference>
<evidence type="ECO:0000313" key="1">
    <source>
        <dbReference type="EMBL" id="KAF3322896.1"/>
    </source>
</evidence>
<dbReference type="AlphaFoldDB" id="A0A833QNN3"/>
<name>A0A833QNN3_9POAL</name>
<evidence type="ECO:0000313" key="2">
    <source>
        <dbReference type="Proteomes" id="UP000623129"/>
    </source>
</evidence>
<gene>
    <name evidence="1" type="ORF">FCM35_KLT12885</name>
</gene>
<sequence>MGSSIPKPKTHNTFIAVGMAEKLIDPSARLCLPGPALYPVGPQHLYWKIECRFCPCLLRSSHSSDLTSHLRLPGFTAVKRFHGSAVALCLKTSFSTDPPSYGLTAFSSQLL</sequence>
<protein>
    <submittedName>
        <fullName evidence="1">Uncharacterized protein</fullName>
    </submittedName>
</protein>